<dbReference type="GO" id="GO:0005975">
    <property type="term" value="P:carbohydrate metabolic process"/>
    <property type="evidence" value="ECO:0007669"/>
    <property type="project" value="InterPro"/>
</dbReference>
<feature type="domain" description="PARG catalytic Macro" evidence="7">
    <location>
        <begin position="613"/>
        <end position="815"/>
    </location>
</feature>
<evidence type="ECO:0000256" key="6">
    <source>
        <dbReference type="SAM" id="MobiDB-lite"/>
    </source>
</evidence>
<name>A0A8C4Q1H3_EPTBU</name>
<dbReference type="GeneTree" id="ENSGT00390000003652"/>
<feature type="active site" evidence="4">
    <location>
        <position position="662"/>
    </location>
</feature>
<keyword evidence="3" id="KW-0378">Hydrolase</keyword>
<dbReference type="PANTHER" id="PTHR12837:SF15">
    <property type="entry name" value="POLY(ADP-RIBOSE) GLYCOHYDROLASE"/>
    <property type="match status" value="1"/>
</dbReference>
<dbReference type="Pfam" id="PF05028">
    <property type="entry name" value="PARG_cat_C"/>
    <property type="match status" value="1"/>
</dbReference>
<dbReference type="InterPro" id="IPR048362">
    <property type="entry name" value="PARG_helical"/>
</dbReference>
<feature type="compositionally biased region" description="Polar residues" evidence="6">
    <location>
        <begin position="277"/>
        <end position="292"/>
    </location>
</feature>
<feature type="active site" evidence="4">
    <location>
        <position position="644"/>
    </location>
</feature>
<proteinExistence type="inferred from homology"/>
<dbReference type="GO" id="GO:0004649">
    <property type="term" value="F:poly(ADP-ribose) glycohydrolase activity"/>
    <property type="evidence" value="ECO:0007669"/>
    <property type="project" value="UniProtKB-EC"/>
</dbReference>
<feature type="region of interest" description="Disordered" evidence="6">
    <location>
        <begin position="1"/>
        <end position="22"/>
    </location>
</feature>
<keyword evidence="10" id="KW-1185">Reference proteome</keyword>
<feature type="region of interest" description="Disordered" evidence="6">
    <location>
        <begin position="272"/>
        <end position="302"/>
    </location>
</feature>
<feature type="binding site" evidence="5">
    <location>
        <position position="647"/>
    </location>
    <ligand>
        <name>substrate</name>
    </ligand>
</feature>
<feature type="binding site" evidence="5">
    <location>
        <position position="702"/>
    </location>
    <ligand>
        <name>substrate</name>
    </ligand>
</feature>
<dbReference type="InterPro" id="IPR046372">
    <property type="entry name" value="PARG_cat_C"/>
</dbReference>
<reference evidence="9" key="1">
    <citation type="submission" date="2025-08" db="UniProtKB">
        <authorList>
            <consortium name="Ensembl"/>
        </authorList>
    </citation>
    <scope>IDENTIFICATION</scope>
</reference>
<feature type="compositionally biased region" description="Polar residues" evidence="6">
    <location>
        <begin position="77"/>
        <end position="94"/>
    </location>
</feature>
<evidence type="ECO:0000259" key="8">
    <source>
        <dbReference type="Pfam" id="PF20811"/>
    </source>
</evidence>
<organism evidence="9 10">
    <name type="scientific">Eptatretus burgeri</name>
    <name type="common">Inshore hagfish</name>
    <dbReference type="NCBI Taxonomy" id="7764"/>
    <lineage>
        <taxon>Eukaryota</taxon>
        <taxon>Metazoa</taxon>
        <taxon>Chordata</taxon>
        <taxon>Craniata</taxon>
        <taxon>Vertebrata</taxon>
        <taxon>Cyclostomata</taxon>
        <taxon>Myxini</taxon>
        <taxon>Myxiniformes</taxon>
        <taxon>Myxinidae</taxon>
        <taxon>Eptatretinae</taxon>
        <taxon>Eptatretus</taxon>
    </lineage>
</organism>
<dbReference type="EC" id="3.2.1.143" evidence="2"/>
<dbReference type="GO" id="GO:0005737">
    <property type="term" value="C:cytoplasm"/>
    <property type="evidence" value="ECO:0007669"/>
    <property type="project" value="TreeGrafter"/>
</dbReference>
<dbReference type="Ensembl" id="ENSEBUT00000009069.1">
    <property type="protein sequence ID" value="ENSEBUP00000008563.1"/>
    <property type="gene ID" value="ENSEBUG00000005541.1"/>
</dbReference>
<dbReference type="InterPro" id="IPR007724">
    <property type="entry name" value="Poly_GlycHdrlase"/>
</dbReference>
<dbReference type="AlphaFoldDB" id="A0A8C4Q1H3"/>
<evidence type="ECO:0000313" key="9">
    <source>
        <dbReference type="Ensembl" id="ENSEBUP00000008563.1"/>
    </source>
</evidence>
<evidence type="ECO:0000256" key="1">
    <source>
        <dbReference type="ARBA" id="ARBA00009545"/>
    </source>
</evidence>
<dbReference type="GO" id="GO:0006282">
    <property type="term" value="P:regulation of DNA repair"/>
    <property type="evidence" value="ECO:0007669"/>
    <property type="project" value="InterPro"/>
</dbReference>
<feature type="binding site" evidence="5">
    <location>
        <position position="661"/>
    </location>
    <ligand>
        <name>substrate</name>
    </ligand>
</feature>
<evidence type="ECO:0000313" key="10">
    <source>
        <dbReference type="Proteomes" id="UP000694388"/>
    </source>
</evidence>
<dbReference type="GO" id="GO:0005634">
    <property type="term" value="C:nucleus"/>
    <property type="evidence" value="ECO:0007669"/>
    <property type="project" value="TreeGrafter"/>
</dbReference>
<evidence type="ECO:0000259" key="7">
    <source>
        <dbReference type="Pfam" id="PF05028"/>
    </source>
</evidence>
<accession>A0A8C4Q1H3</accession>
<feature type="region of interest" description="Disordered" evidence="6">
    <location>
        <begin position="55"/>
        <end position="94"/>
    </location>
</feature>
<evidence type="ECO:0000256" key="4">
    <source>
        <dbReference type="PIRSR" id="PIRSR607724-1"/>
    </source>
</evidence>
<comment type="similarity">
    <text evidence="1">Belongs to the poly(ADP-ribose) glycohydrolase family.</text>
</comment>
<dbReference type="GO" id="GO:0009225">
    <property type="term" value="P:nucleotide-sugar metabolic process"/>
    <property type="evidence" value="ECO:0007669"/>
    <property type="project" value="TreeGrafter"/>
</dbReference>
<feature type="compositionally biased region" description="Polar residues" evidence="6">
    <location>
        <begin position="57"/>
        <end position="70"/>
    </location>
</feature>
<dbReference type="GO" id="GO:1990966">
    <property type="term" value="P:ATP generation from poly-ADP-D-ribose"/>
    <property type="evidence" value="ECO:0007669"/>
    <property type="project" value="TreeGrafter"/>
</dbReference>
<sequence>MTEPALKKIKTKGQLHPMTEENSSQMDLYFVQDEGKKVENLQATMSQRTLDFWLWPNSKSQPSPEPSTTHQSDKDVNTNQESYKTATSEPFAQQVPTLNVESARFIASNTPSISDSTVESNLSPMFTIPSQSLSEASNLNEDFASFSTQSFQSFSEKLDLAPQKIANKEDSHHDFGESIEGVLKNEQCNASSMFTSSTKRNRTSCTGYVGSRWVGSTSQCCTSPNTMPQAEKDHGCNSCTVKSSHHALPNDECLSLHSAECHSDFTGDYSDSAECGPSSSENQFPTSDSLSDPGTKLEFPNLNKGIDMDQQQHKKDRKDDWLGIPLADMPNLLKRPLELPPLRPASSHLITVQIHGIGGSGPPLPYPAKFRDWWDDKHVMLPCSSRARLLNHQPLWPTITSALHQPILSSYDLEEIILSYRPDLKSKGPFVSLHYFFKQEVEKGRLSWLQSVLRATAELALRLPKICTQPLPLLSPDIHASLSISQLQASCLLSNALFCTFPRSAQNVTPTFNFTGLFLPPAVGRKVEKLRAFFHYFYRVTTSRKHTAFGLSLNNCWHVPRSTVLTLMLLHSYSKYFLYFLQQNFLLLHLMGLLIAAPSGMITFTRKVLSTAPTWESLTDILPDLYISCQGRIEDDGLGLLQVDFANRHVGGGVLGGGLLQEEIRFTVCPELLIARLVTPSLRPHETLLVTGVERFSKYSGYGEAFCWDGDWMDSTPRDSWGRRLTQVVAMDATCFSKLKSQVTGSSLRRELNKALCGFTVELWEMGRAPGIATGNWGCGAFGGDPFLKALLQLMAAGATRRPVAYFTFGDRRMMKKIFHIHYALRERQLSIGDLFQLLLRFQDQVVKPDCTMTLAQLPEWLLKQIGVCAGD</sequence>
<dbReference type="Pfam" id="PF20811">
    <property type="entry name" value="PARG_cat_N"/>
    <property type="match status" value="1"/>
</dbReference>
<protein>
    <recommendedName>
        <fullName evidence="2">poly(ADP-ribose) glycohydrolase</fullName>
        <ecNumber evidence="2">3.2.1.143</ecNumber>
    </recommendedName>
</protein>
<feature type="active site" evidence="4">
    <location>
        <position position="663"/>
    </location>
</feature>
<dbReference type="Proteomes" id="UP000694388">
    <property type="component" value="Unplaced"/>
</dbReference>
<evidence type="ECO:0000256" key="5">
    <source>
        <dbReference type="PIRSR" id="PIRSR607724-2"/>
    </source>
</evidence>
<evidence type="ECO:0000256" key="2">
    <source>
        <dbReference type="ARBA" id="ARBA00012255"/>
    </source>
</evidence>
<reference evidence="9" key="2">
    <citation type="submission" date="2025-09" db="UniProtKB">
        <authorList>
            <consortium name="Ensembl"/>
        </authorList>
    </citation>
    <scope>IDENTIFICATION</scope>
</reference>
<feature type="domain" description="PARG helical" evidence="8">
    <location>
        <begin position="445"/>
        <end position="546"/>
    </location>
</feature>
<evidence type="ECO:0000256" key="3">
    <source>
        <dbReference type="ARBA" id="ARBA00022801"/>
    </source>
</evidence>
<dbReference type="PANTHER" id="PTHR12837">
    <property type="entry name" value="POLY ADP-RIBOSE GLYCOHYDROLASE"/>
    <property type="match status" value="1"/>
</dbReference>